<evidence type="ECO:0000256" key="5">
    <source>
        <dbReference type="SAM" id="SignalP"/>
    </source>
</evidence>
<dbReference type="InterPro" id="IPR050469">
    <property type="entry name" value="Diguanylate_Cyclase"/>
</dbReference>
<name>A0ABS5V2B0_9GAMM</name>
<proteinExistence type="predicted"/>
<dbReference type="EMBL" id="JAHEPS010000002">
    <property type="protein sequence ID" value="MBT1444599.1"/>
    <property type="molecule type" value="Genomic_DNA"/>
</dbReference>
<dbReference type="NCBIfam" id="TIGR00254">
    <property type="entry name" value="GGDEF"/>
    <property type="match status" value="1"/>
</dbReference>
<feature type="compositionally biased region" description="Basic and acidic residues" evidence="3">
    <location>
        <begin position="622"/>
        <end position="643"/>
    </location>
</feature>
<evidence type="ECO:0000313" key="7">
    <source>
        <dbReference type="EMBL" id="MBT1444599.1"/>
    </source>
</evidence>
<dbReference type="SUPFAM" id="SSF55073">
    <property type="entry name" value="Nucleotide cyclase"/>
    <property type="match status" value="1"/>
</dbReference>
<keyword evidence="4" id="KW-0472">Membrane</keyword>
<dbReference type="SUPFAM" id="SSF48452">
    <property type="entry name" value="TPR-like"/>
    <property type="match status" value="1"/>
</dbReference>
<evidence type="ECO:0000256" key="1">
    <source>
        <dbReference type="ARBA" id="ARBA00012528"/>
    </source>
</evidence>
<comment type="catalytic activity">
    <reaction evidence="2">
        <text>2 GTP = 3',3'-c-di-GMP + 2 diphosphate</text>
        <dbReference type="Rhea" id="RHEA:24898"/>
        <dbReference type="ChEBI" id="CHEBI:33019"/>
        <dbReference type="ChEBI" id="CHEBI:37565"/>
        <dbReference type="ChEBI" id="CHEBI:58805"/>
        <dbReference type="EC" id="2.7.7.65"/>
    </reaction>
</comment>
<dbReference type="InterPro" id="IPR019734">
    <property type="entry name" value="TPR_rpt"/>
</dbReference>
<dbReference type="InterPro" id="IPR011990">
    <property type="entry name" value="TPR-like_helical_dom_sf"/>
</dbReference>
<gene>
    <name evidence="7" type="ORF">KJI95_08650</name>
</gene>
<dbReference type="Pfam" id="PF13424">
    <property type="entry name" value="TPR_12"/>
    <property type="match status" value="1"/>
</dbReference>
<dbReference type="PROSITE" id="PS50887">
    <property type="entry name" value="GGDEF"/>
    <property type="match status" value="1"/>
</dbReference>
<keyword evidence="4" id="KW-0812">Transmembrane</keyword>
<feature type="transmembrane region" description="Helical" evidence="4">
    <location>
        <begin position="432"/>
        <end position="453"/>
    </location>
</feature>
<organism evidence="7 8">
    <name type="scientific">Shewanella jiangmenensis</name>
    <dbReference type="NCBI Taxonomy" id="2837387"/>
    <lineage>
        <taxon>Bacteria</taxon>
        <taxon>Pseudomonadati</taxon>
        <taxon>Pseudomonadota</taxon>
        <taxon>Gammaproteobacteria</taxon>
        <taxon>Alteromonadales</taxon>
        <taxon>Shewanellaceae</taxon>
        <taxon>Shewanella</taxon>
    </lineage>
</organism>
<dbReference type="EC" id="2.7.7.65" evidence="1"/>
<evidence type="ECO:0000256" key="4">
    <source>
        <dbReference type="SAM" id="Phobius"/>
    </source>
</evidence>
<reference evidence="7 8" key="1">
    <citation type="submission" date="2021-05" db="EMBL/GenBank/DDBJ databases">
        <title>Shewanella sp. JM162201.</title>
        <authorList>
            <person name="Xu S."/>
            <person name="Li A."/>
        </authorList>
    </citation>
    <scope>NUCLEOTIDE SEQUENCE [LARGE SCALE GENOMIC DNA]</scope>
    <source>
        <strain evidence="7 8">JM162201</strain>
    </source>
</reference>
<dbReference type="SMART" id="SM00028">
    <property type="entry name" value="TPR"/>
    <property type="match status" value="4"/>
</dbReference>
<dbReference type="InterPro" id="IPR029787">
    <property type="entry name" value="Nucleotide_cyclase"/>
</dbReference>
<keyword evidence="8" id="KW-1185">Reference proteome</keyword>
<evidence type="ECO:0000313" key="8">
    <source>
        <dbReference type="Proteomes" id="UP001195903"/>
    </source>
</evidence>
<comment type="caution">
    <text evidence="7">The sequence shown here is derived from an EMBL/GenBank/DDBJ whole genome shotgun (WGS) entry which is preliminary data.</text>
</comment>
<feature type="signal peptide" evidence="5">
    <location>
        <begin position="1"/>
        <end position="24"/>
    </location>
</feature>
<evidence type="ECO:0000256" key="3">
    <source>
        <dbReference type="SAM" id="MobiDB-lite"/>
    </source>
</evidence>
<dbReference type="PANTHER" id="PTHR45138:SF9">
    <property type="entry name" value="DIGUANYLATE CYCLASE DGCM-RELATED"/>
    <property type="match status" value="1"/>
</dbReference>
<dbReference type="Proteomes" id="UP001195903">
    <property type="component" value="Unassembled WGS sequence"/>
</dbReference>
<dbReference type="RefSeq" id="WP_214506772.1">
    <property type="nucleotide sequence ID" value="NZ_JAHEPS010000002.1"/>
</dbReference>
<dbReference type="Gene3D" id="1.25.40.10">
    <property type="entry name" value="Tetratricopeptide repeat domain"/>
    <property type="match status" value="2"/>
</dbReference>
<dbReference type="Gene3D" id="3.30.70.270">
    <property type="match status" value="1"/>
</dbReference>
<feature type="chain" id="PRO_5046503908" description="diguanylate cyclase" evidence="5">
    <location>
        <begin position="25"/>
        <end position="651"/>
    </location>
</feature>
<dbReference type="InterPro" id="IPR000160">
    <property type="entry name" value="GGDEF_dom"/>
</dbReference>
<dbReference type="InterPro" id="IPR043128">
    <property type="entry name" value="Rev_trsase/Diguanyl_cyclase"/>
</dbReference>
<feature type="domain" description="GGDEF" evidence="6">
    <location>
        <begin position="495"/>
        <end position="629"/>
    </location>
</feature>
<evidence type="ECO:0000256" key="2">
    <source>
        <dbReference type="ARBA" id="ARBA00034247"/>
    </source>
</evidence>
<keyword evidence="4" id="KW-1133">Transmembrane helix</keyword>
<accession>A0ABS5V2B0</accession>
<dbReference type="CDD" id="cd01949">
    <property type="entry name" value="GGDEF"/>
    <property type="match status" value="1"/>
</dbReference>
<evidence type="ECO:0000259" key="6">
    <source>
        <dbReference type="PROSITE" id="PS50887"/>
    </source>
</evidence>
<keyword evidence="5" id="KW-0732">Signal</keyword>
<protein>
    <recommendedName>
        <fullName evidence="1">diguanylate cyclase</fullName>
        <ecNumber evidence="1">2.7.7.65</ecNumber>
    </recommendedName>
</protein>
<dbReference type="PANTHER" id="PTHR45138">
    <property type="entry name" value="REGULATORY COMPONENTS OF SENSORY TRANSDUCTION SYSTEM"/>
    <property type="match status" value="1"/>
</dbReference>
<dbReference type="Pfam" id="PF00990">
    <property type="entry name" value="GGDEF"/>
    <property type="match status" value="1"/>
</dbReference>
<sequence length="651" mass="73202">MNRACIALLCLLVFSLPLSSSTVAATLSTEEIDAIFKTLESGEVGSDIKKAQQYLDTLRKNISSEDIERGLRLKRVSCWVRDLTQDAAIDDAIRYANEQLELASIQSDIPARADLTLCRGWHSQQKGLVSEAMDDYNHAVALAYQSEDPRLIADTRSVRGGLLSYQGNFADALEDLITAQHMYENLNLPYWATLNLQELATSYRRFGDPDTAIRYYKEVLEKYERKEDVSGVIATKGDIAITYEIMDDQEQALSYYREVLKGWEAQQDKINAAATRVNMSGSLIKLNRIKEAKTNLDAALPYIKPEHPAFYAYMNMFMAQVLLAEGKAADALPLLEAGEESFQQLQNRRGLAELYQVKSQAHAAVNDWANAFYALEIHNTIHAELDSQLQTQRTAEMRTRFDTERIADENRQLIENQQLREKEMEILKENKLLQLTIIVMSIIILVIVSAFAFKQAQRSRMMERLAHTDHLTQLANRRHTYHKGESLFNDASANNPLSVIIFDADHFKAINDFFGHEVGDKALMALAKCSSSQMRRQDLVGRVGGEEFLALLPGTTLTQAMEIAERLRSHVELAELGDIAPELTLSISAGVASLDTQNDKNFSSLLNRADHALYRAKNKGRNRVEADPHHSDTNTDSNSDKNPDTNPSTHA</sequence>
<dbReference type="SMART" id="SM00267">
    <property type="entry name" value="GGDEF"/>
    <property type="match status" value="1"/>
</dbReference>
<feature type="region of interest" description="Disordered" evidence="3">
    <location>
        <begin position="618"/>
        <end position="651"/>
    </location>
</feature>